<dbReference type="SUPFAM" id="SSF161098">
    <property type="entry name" value="MetI-like"/>
    <property type="match status" value="1"/>
</dbReference>
<dbReference type="InterPro" id="IPR035906">
    <property type="entry name" value="MetI-like_sf"/>
</dbReference>
<evidence type="ECO:0000256" key="3">
    <source>
        <dbReference type="ARBA" id="ARBA00022989"/>
    </source>
</evidence>
<feature type="transmembrane region" description="Helical" evidence="5">
    <location>
        <begin position="685"/>
        <end position="709"/>
    </location>
</feature>
<feature type="transmembrane region" description="Helical" evidence="5">
    <location>
        <begin position="453"/>
        <end position="473"/>
    </location>
</feature>
<evidence type="ECO:0000256" key="2">
    <source>
        <dbReference type="ARBA" id="ARBA00022692"/>
    </source>
</evidence>
<dbReference type="GO" id="GO:0016020">
    <property type="term" value="C:membrane"/>
    <property type="evidence" value="ECO:0007669"/>
    <property type="project" value="UniProtKB-SubCell"/>
</dbReference>
<organism evidence="6 7">
    <name type="scientific">Helicovermis profundi</name>
    <dbReference type="NCBI Taxonomy" id="3065157"/>
    <lineage>
        <taxon>Bacteria</taxon>
        <taxon>Bacillati</taxon>
        <taxon>Bacillota</taxon>
        <taxon>Clostridia</taxon>
        <taxon>Helicovermis</taxon>
    </lineage>
</organism>
<keyword evidence="7" id="KW-1185">Reference proteome</keyword>
<keyword evidence="3 5" id="KW-1133">Transmembrane helix</keyword>
<evidence type="ECO:0000256" key="4">
    <source>
        <dbReference type="ARBA" id="ARBA00023136"/>
    </source>
</evidence>
<dbReference type="KEGG" id="hprf:HLPR_06000"/>
<feature type="transmembrane region" description="Helical" evidence="5">
    <location>
        <begin position="399"/>
        <end position="417"/>
    </location>
</feature>
<feature type="transmembrane region" description="Helical" evidence="5">
    <location>
        <begin position="535"/>
        <end position="551"/>
    </location>
</feature>
<keyword evidence="4 5" id="KW-0472">Membrane</keyword>
<evidence type="ECO:0000313" key="7">
    <source>
        <dbReference type="Proteomes" id="UP001321786"/>
    </source>
</evidence>
<evidence type="ECO:0000313" key="6">
    <source>
        <dbReference type="EMBL" id="BEP28269.1"/>
    </source>
</evidence>
<name>A0AAU9E1D5_9FIRM</name>
<feature type="transmembrane region" description="Helical" evidence="5">
    <location>
        <begin position="429"/>
        <end position="447"/>
    </location>
</feature>
<feature type="transmembrane region" description="Helical" evidence="5">
    <location>
        <begin position="578"/>
        <end position="595"/>
    </location>
</feature>
<proteinExistence type="predicted"/>
<feature type="transmembrane region" description="Helical" evidence="5">
    <location>
        <begin position="652"/>
        <end position="673"/>
    </location>
</feature>
<reference evidence="6 7" key="1">
    <citation type="submission" date="2023-08" db="EMBL/GenBank/DDBJ databases">
        <title>Helicovermis profunda gen. nov., sp. nov., a novel mesophilic, fermentative bacterium within the Bacillota from a deep-sea hydrothermal vent chimney.</title>
        <authorList>
            <person name="Miyazaki U."/>
            <person name="Mizutani D."/>
            <person name="Hashimoto Y."/>
            <person name="Tame A."/>
            <person name="Sawayama S."/>
            <person name="Miyazaki J."/>
            <person name="Takai K."/>
            <person name="Nakagawa S."/>
        </authorList>
    </citation>
    <scope>NUCLEOTIDE SEQUENCE [LARGE SCALE GENOMIC DNA]</scope>
    <source>
        <strain evidence="6 7">S502</strain>
    </source>
</reference>
<dbReference type="InterPro" id="IPR043748">
    <property type="entry name" value="DUF5693"/>
</dbReference>
<dbReference type="Proteomes" id="UP001321786">
    <property type="component" value="Chromosome"/>
</dbReference>
<gene>
    <name evidence="6" type="ORF">HLPR_06000</name>
</gene>
<evidence type="ECO:0000256" key="1">
    <source>
        <dbReference type="ARBA" id="ARBA00004141"/>
    </source>
</evidence>
<accession>A0AAU9E1D5</accession>
<comment type="subcellular location">
    <subcellularLocation>
        <location evidence="1">Membrane</location>
        <topology evidence="1">Multi-pass membrane protein</topology>
    </subcellularLocation>
</comment>
<sequence length="719" mass="82894">MRKKAIYIVLILISLFAVGYSLFNRVGIESSGKSVEIDLDYYEMNKLSEQSSKPIEYWFKEFKKMGVYGVALEEESINNLVKYDKNINYILANNVIKDTKRYKDYPLELNNLIDSGKVDKYDLIVNTSSSKMNSFIIEGLKNRYPKDFYKTFYDGIYYIVLDGTFKDAEYGEKKVYLDYEGKRIGNPLELVSSKLTEIGIGFDKDKIDKIQSSGLKVISRPINYTRYPSKLIDAYKNEIDKYDINPGNLIFAGSSVLGYSKSSKNDTELIEFMDKYKIHPALIETSVQRENIEQDGINKLVKDMNYQAVRVFPILNYIQKRYKFYNYQGAEEIENTMYRAITERNIRVVYFRPFLKNDTEYVSNLSDYKSTFKNLESRLKEHNIVYSNASVYKYRATNILLISLISIGLIAFSLILLKLVFKISERLELILLTIGLLLIYPALYIAPNLSMHIFALLSSVVFPSLAIVILLEFSKDRIIDNKFYKMKEIYFNSLVMLFITVSLAMLGGFYVASILMSSRFLLEMEIFRGVKASQLSPFIVLIIAYIVKFGFKRSEKDLLSASSFVSDISKMLNEKIKVIYIIVGSIVAIIGYIYIARTGHETNIQPSNLEMIFRNLLEVKLIVRPRSKEMLLAFPSIIVLVYFALRKYKKLVFPLSLAVVVGYASVANTFSHIRTPFYLSFLRTIYGMFFGAIIGIVVISIINLILILITKIKEKKIYD</sequence>
<dbReference type="RefSeq" id="WP_338536596.1">
    <property type="nucleotide sequence ID" value="NZ_AP028654.1"/>
</dbReference>
<dbReference type="AlphaFoldDB" id="A0AAU9E1D5"/>
<feature type="transmembrane region" description="Helical" evidence="5">
    <location>
        <begin position="494"/>
        <end position="515"/>
    </location>
</feature>
<protein>
    <submittedName>
        <fullName evidence="6">Uncharacterized protein</fullName>
    </submittedName>
</protein>
<dbReference type="EMBL" id="AP028654">
    <property type="protein sequence ID" value="BEP28269.1"/>
    <property type="molecule type" value="Genomic_DNA"/>
</dbReference>
<keyword evidence="2 5" id="KW-0812">Transmembrane</keyword>
<dbReference type="Pfam" id="PF18949">
    <property type="entry name" value="DUF5693"/>
    <property type="match status" value="1"/>
</dbReference>
<feature type="transmembrane region" description="Helical" evidence="5">
    <location>
        <begin position="630"/>
        <end position="645"/>
    </location>
</feature>
<evidence type="ECO:0000256" key="5">
    <source>
        <dbReference type="SAM" id="Phobius"/>
    </source>
</evidence>